<dbReference type="EMBL" id="JBBPBN010000047">
    <property type="protein sequence ID" value="KAK8994250.1"/>
    <property type="molecule type" value="Genomic_DNA"/>
</dbReference>
<sequence>MEGDACGILIASVFTPIPQLLCYGIKQIGTLFASLSLVSSGRSRLMNTSVEIFSFDYIENLEEFIESKTRMIE</sequence>
<dbReference type="Proteomes" id="UP001396334">
    <property type="component" value="Unassembled WGS sequence"/>
</dbReference>
<name>A0ABR2Q0P0_9ROSI</name>
<gene>
    <name evidence="1" type="ORF">V6N11_045349</name>
</gene>
<comment type="caution">
    <text evidence="1">The sequence shown here is derived from an EMBL/GenBank/DDBJ whole genome shotgun (WGS) entry which is preliminary data.</text>
</comment>
<evidence type="ECO:0000313" key="1">
    <source>
        <dbReference type="EMBL" id="KAK8994250.1"/>
    </source>
</evidence>
<accession>A0ABR2Q0P0</accession>
<evidence type="ECO:0000313" key="2">
    <source>
        <dbReference type="Proteomes" id="UP001396334"/>
    </source>
</evidence>
<proteinExistence type="predicted"/>
<organism evidence="1 2">
    <name type="scientific">Hibiscus sabdariffa</name>
    <name type="common">roselle</name>
    <dbReference type="NCBI Taxonomy" id="183260"/>
    <lineage>
        <taxon>Eukaryota</taxon>
        <taxon>Viridiplantae</taxon>
        <taxon>Streptophyta</taxon>
        <taxon>Embryophyta</taxon>
        <taxon>Tracheophyta</taxon>
        <taxon>Spermatophyta</taxon>
        <taxon>Magnoliopsida</taxon>
        <taxon>eudicotyledons</taxon>
        <taxon>Gunneridae</taxon>
        <taxon>Pentapetalae</taxon>
        <taxon>rosids</taxon>
        <taxon>malvids</taxon>
        <taxon>Malvales</taxon>
        <taxon>Malvaceae</taxon>
        <taxon>Malvoideae</taxon>
        <taxon>Hibiscus</taxon>
    </lineage>
</organism>
<protein>
    <submittedName>
        <fullName evidence="1">Uncharacterized protein</fullName>
    </submittedName>
</protein>
<reference evidence="1 2" key="1">
    <citation type="journal article" date="2024" name="G3 (Bethesda)">
        <title>Genome assembly of Hibiscus sabdariffa L. provides insights into metabolisms of medicinal natural products.</title>
        <authorList>
            <person name="Kim T."/>
        </authorList>
    </citation>
    <scope>NUCLEOTIDE SEQUENCE [LARGE SCALE GENOMIC DNA]</scope>
    <source>
        <strain evidence="1">TK-2024</strain>
        <tissue evidence="1">Old leaves</tissue>
    </source>
</reference>
<keyword evidence="2" id="KW-1185">Reference proteome</keyword>